<evidence type="ECO:0000259" key="1">
    <source>
        <dbReference type="Pfam" id="PF06985"/>
    </source>
</evidence>
<sequence length="669" mass="77710">MTKDNEVELLIEDNTQQPQKEKPFQIVLVDIEEAAKNHQIHCVEAPLEASSSEEDGEPLEYVALSYRWGELHETTIDTQLDYTASITSFDLKDFYKLCNMMTHETDLKSIKYVWVDAICVDQVNYERRKATIYQMTNIYERASYIVAVPDLHAAHLRNTLVKVDDIMNGTSRYCNDIYYLIHGNSDQLAIIEEKFLDDARVPNDPALRQWLKTYTDHFMDSFMKYKEHYVDYNPVEALDHLYEANHLRSASLPTFSHARCTDNDDDDDNDHGNGNADENSFKGLNHCDKVDCPLVFFDDDQEIRNFFRTNMWSGRNNSAWKQLICERSDSIRQSMEFFVDLIRDWSSRVWVISEFSIAKKKNNLKYWFIHMVPDYRLTIQKGFSFFKFDFDDLSHSTNNDSLFATTTDTAKTRTFSSNPVYLKLHYTMTRQLNQQTFLDMILKSKASKNEDRFYSILPVSEYKDKLVSKNEVHQWNISTLVSVKLKLFEWMNTKDKLNLLFWAGDTGSSNIGTTLPTFATSTLSLTFPGDCLLTDDRFDVSDKSIVTLHQTTNNKKMDEPMFYLHLETNGYSTMDDPELWFAFNGDFEIKRRLFERRFGIDDPIDSLDVVCITTGYTRVVDNGSGVIFLIGSIAKNIWILDGRRSVGFSYSSGWSDHKNENGCTGFDIY</sequence>
<proteinExistence type="predicted"/>
<keyword evidence="3" id="KW-1185">Reference proteome</keyword>
<evidence type="ECO:0000313" key="3">
    <source>
        <dbReference type="Proteomes" id="UP000193560"/>
    </source>
</evidence>
<accession>A0A1X2I1J3</accession>
<dbReference type="AlphaFoldDB" id="A0A1X2I1J3"/>
<dbReference type="InterPro" id="IPR010730">
    <property type="entry name" value="HET"/>
</dbReference>
<dbReference type="EMBL" id="MCGE01000039">
    <property type="protein sequence ID" value="ORZ06470.1"/>
    <property type="molecule type" value="Genomic_DNA"/>
</dbReference>
<evidence type="ECO:0000313" key="2">
    <source>
        <dbReference type="EMBL" id="ORZ06470.1"/>
    </source>
</evidence>
<dbReference type="InterPro" id="IPR052895">
    <property type="entry name" value="HetReg/Transcr_Mod"/>
</dbReference>
<dbReference type="OrthoDB" id="3477286at2759"/>
<reference evidence="2 3" key="1">
    <citation type="submission" date="2016-07" db="EMBL/GenBank/DDBJ databases">
        <title>Pervasive Adenine N6-methylation of Active Genes in Fungi.</title>
        <authorList>
            <consortium name="DOE Joint Genome Institute"/>
            <person name="Mondo S.J."/>
            <person name="Dannebaum R.O."/>
            <person name="Kuo R.C."/>
            <person name="Labutti K."/>
            <person name="Haridas S."/>
            <person name="Kuo A."/>
            <person name="Salamov A."/>
            <person name="Ahrendt S.R."/>
            <person name="Lipzen A."/>
            <person name="Sullivan W."/>
            <person name="Andreopoulos W.B."/>
            <person name="Clum A."/>
            <person name="Lindquist E."/>
            <person name="Daum C."/>
            <person name="Ramamoorthy G.K."/>
            <person name="Gryganskyi A."/>
            <person name="Culley D."/>
            <person name="Magnuson J.K."/>
            <person name="James T.Y."/>
            <person name="O'Malley M.A."/>
            <person name="Stajich J.E."/>
            <person name="Spatafora J.W."/>
            <person name="Visel A."/>
            <person name="Grigoriev I.V."/>
        </authorList>
    </citation>
    <scope>NUCLEOTIDE SEQUENCE [LARGE SCALE GENOMIC DNA]</scope>
    <source>
        <strain evidence="2 3">NRRL 1336</strain>
    </source>
</reference>
<dbReference type="Pfam" id="PF06985">
    <property type="entry name" value="HET"/>
    <property type="match status" value="1"/>
</dbReference>
<organism evidence="2 3">
    <name type="scientific">Absidia repens</name>
    <dbReference type="NCBI Taxonomy" id="90262"/>
    <lineage>
        <taxon>Eukaryota</taxon>
        <taxon>Fungi</taxon>
        <taxon>Fungi incertae sedis</taxon>
        <taxon>Mucoromycota</taxon>
        <taxon>Mucoromycotina</taxon>
        <taxon>Mucoromycetes</taxon>
        <taxon>Mucorales</taxon>
        <taxon>Cunninghamellaceae</taxon>
        <taxon>Absidia</taxon>
    </lineage>
</organism>
<protein>
    <recommendedName>
        <fullName evidence="1">Heterokaryon incompatibility domain-containing protein</fullName>
    </recommendedName>
</protein>
<dbReference type="Proteomes" id="UP000193560">
    <property type="component" value="Unassembled WGS sequence"/>
</dbReference>
<dbReference type="PANTHER" id="PTHR24148">
    <property type="entry name" value="ANKYRIN REPEAT DOMAIN-CONTAINING PROTEIN 39 HOMOLOG-RELATED"/>
    <property type="match status" value="1"/>
</dbReference>
<dbReference type="PANTHER" id="PTHR24148:SF64">
    <property type="entry name" value="HETEROKARYON INCOMPATIBILITY DOMAIN-CONTAINING PROTEIN"/>
    <property type="match status" value="1"/>
</dbReference>
<gene>
    <name evidence="2" type="ORF">BCR42DRAFT_427188</name>
</gene>
<name>A0A1X2I1J3_9FUNG</name>
<comment type="caution">
    <text evidence="2">The sequence shown here is derived from an EMBL/GenBank/DDBJ whole genome shotgun (WGS) entry which is preliminary data.</text>
</comment>
<feature type="domain" description="Heterokaryon incompatibility" evidence="1">
    <location>
        <begin position="61"/>
        <end position="148"/>
    </location>
</feature>